<evidence type="ECO:0000256" key="4">
    <source>
        <dbReference type="ARBA" id="ARBA00022664"/>
    </source>
</evidence>
<accession>A0AAV7KHB2</accession>
<keyword evidence="7" id="KW-0539">Nucleus</keyword>
<proteinExistence type="inferred from homology"/>
<organism evidence="10 11">
    <name type="scientific">Oopsacas minuta</name>
    <dbReference type="NCBI Taxonomy" id="111878"/>
    <lineage>
        <taxon>Eukaryota</taxon>
        <taxon>Metazoa</taxon>
        <taxon>Porifera</taxon>
        <taxon>Hexactinellida</taxon>
        <taxon>Hexasterophora</taxon>
        <taxon>Lyssacinosida</taxon>
        <taxon>Leucopsacidae</taxon>
        <taxon>Oopsacas</taxon>
    </lineage>
</organism>
<evidence type="ECO:0000256" key="2">
    <source>
        <dbReference type="ARBA" id="ARBA00008137"/>
    </source>
</evidence>
<dbReference type="PANTHER" id="PTHR13007">
    <property type="entry name" value="PRE-MRNA SPLICING FACTOR-RELATED"/>
    <property type="match status" value="1"/>
</dbReference>
<evidence type="ECO:0000256" key="3">
    <source>
        <dbReference type="ARBA" id="ARBA00018242"/>
    </source>
</evidence>
<keyword evidence="6" id="KW-0508">mRNA splicing</keyword>
<sequence>MDILKQELARKRKLVEDIRNTKGKKYVLSSELEENTHPSSTVKPTQIKIPESIQENNTINENLQNNSSTSLPPSLHTIPRCEVIRRLRERSEPILLFGETQVESMERLKQLEMKSPEGLSGLQNDFLKAIERLDKEYIESLVTHDTGGMQGSHGSDVSVTSSDLTYSEVKSLTKQLKTHKEAATDTNIILNILQFLISSWGFDLNDRSSDVKDSYEGKNKSAIYNQTISYMQPLLRSLKKKSISSDILTALKPILISLMQQEYIQANDAYLDMAIGNAAWPIGVTMVGIHARTGREKIFANNVAHVLNDETQRKYIQGLKRLMSYCQIKYPTEIPKSVE</sequence>
<reference evidence="10 11" key="1">
    <citation type="journal article" date="2023" name="BMC Biol.">
        <title>The compact genome of the sponge Oopsacas minuta (Hexactinellida) is lacking key metazoan core genes.</title>
        <authorList>
            <person name="Santini S."/>
            <person name="Schenkelaars Q."/>
            <person name="Jourda C."/>
            <person name="Duchesne M."/>
            <person name="Belahbib H."/>
            <person name="Rocher C."/>
            <person name="Selva M."/>
            <person name="Riesgo A."/>
            <person name="Vervoort M."/>
            <person name="Leys S.P."/>
            <person name="Kodjabachian L."/>
            <person name="Le Bivic A."/>
            <person name="Borchiellini C."/>
            <person name="Claverie J.M."/>
            <person name="Renard E."/>
        </authorList>
    </citation>
    <scope>NUCLEOTIDE SEQUENCE [LARGE SCALE GENOMIC DNA]</scope>
    <source>
        <strain evidence="10">SPO-2</strain>
    </source>
</reference>
<dbReference type="InterPro" id="IPR039979">
    <property type="entry name" value="PRPF18"/>
</dbReference>
<comment type="similarity">
    <text evidence="2">Belongs to the PRP18 family.</text>
</comment>
<evidence type="ECO:0000256" key="8">
    <source>
        <dbReference type="ARBA" id="ARBA00031388"/>
    </source>
</evidence>
<dbReference type="GO" id="GO:0005682">
    <property type="term" value="C:U5 snRNP"/>
    <property type="evidence" value="ECO:0007669"/>
    <property type="project" value="TreeGrafter"/>
</dbReference>
<dbReference type="Proteomes" id="UP001165289">
    <property type="component" value="Unassembled WGS sequence"/>
</dbReference>
<dbReference type="SMART" id="SM00500">
    <property type="entry name" value="SFM"/>
    <property type="match status" value="1"/>
</dbReference>
<dbReference type="AlphaFoldDB" id="A0AAV7KHB2"/>
<dbReference type="PANTHER" id="PTHR13007:SF19">
    <property type="entry name" value="PRE-MRNA-SPLICING FACTOR 18"/>
    <property type="match status" value="1"/>
</dbReference>
<evidence type="ECO:0000313" key="10">
    <source>
        <dbReference type="EMBL" id="KAI6660248.1"/>
    </source>
</evidence>
<dbReference type="InterPro" id="IPR014906">
    <property type="entry name" value="PRP4-like"/>
</dbReference>
<dbReference type="GO" id="GO:0071021">
    <property type="term" value="C:U2-type post-spliceosomal complex"/>
    <property type="evidence" value="ECO:0007669"/>
    <property type="project" value="TreeGrafter"/>
</dbReference>
<dbReference type="SUPFAM" id="SSF158230">
    <property type="entry name" value="PRP4-like"/>
    <property type="match status" value="1"/>
</dbReference>
<comment type="caution">
    <text evidence="10">The sequence shown here is derived from an EMBL/GenBank/DDBJ whole genome shotgun (WGS) entry which is preliminary data.</text>
</comment>
<comment type="subcellular location">
    <subcellularLocation>
        <location evidence="1">Nucleus</location>
    </subcellularLocation>
</comment>
<name>A0AAV7KHB2_9METZ</name>
<dbReference type="Pfam" id="PF08799">
    <property type="entry name" value="PRP4"/>
    <property type="match status" value="1"/>
</dbReference>
<dbReference type="InterPro" id="IPR004098">
    <property type="entry name" value="Prp18"/>
</dbReference>
<evidence type="ECO:0000259" key="9">
    <source>
        <dbReference type="SMART" id="SM00500"/>
    </source>
</evidence>
<keyword evidence="5" id="KW-0747">Spliceosome</keyword>
<evidence type="ECO:0000256" key="7">
    <source>
        <dbReference type="ARBA" id="ARBA00023242"/>
    </source>
</evidence>
<dbReference type="Gene3D" id="4.10.280.110">
    <property type="entry name" value="Pre-mRNA processing factor 4 domain"/>
    <property type="match status" value="1"/>
</dbReference>
<dbReference type="InterPro" id="IPR036285">
    <property type="entry name" value="PRP4-like_sf"/>
</dbReference>
<dbReference type="EMBL" id="JAKMXF010000036">
    <property type="protein sequence ID" value="KAI6660248.1"/>
    <property type="molecule type" value="Genomic_DNA"/>
</dbReference>
<gene>
    <name evidence="10" type="ORF">LOD99_10446</name>
</gene>
<dbReference type="SUPFAM" id="SSF47938">
    <property type="entry name" value="Functional domain of the splicing factor Prp18"/>
    <property type="match status" value="1"/>
</dbReference>
<feature type="domain" description="Pre-mRNA processing factor 4 (PRP4)-like" evidence="9">
    <location>
        <begin position="78"/>
        <end position="128"/>
    </location>
</feature>
<dbReference type="GO" id="GO:0000350">
    <property type="term" value="P:generation of catalytic spliceosome for second transesterification step"/>
    <property type="evidence" value="ECO:0007669"/>
    <property type="project" value="TreeGrafter"/>
</dbReference>
<evidence type="ECO:0000256" key="6">
    <source>
        <dbReference type="ARBA" id="ARBA00023187"/>
    </source>
</evidence>
<keyword evidence="4" id="KW-0507">mRNA processing</keyword>
<dbReference type="Pfam" id="PF02840">
    <property type="entry name" value="Prp18"/>
    <property type="match status" value="1"/>
</dbReference>
<dbReference type="Gene3D" id="1.20.940.10">
    <property type="entry name" value="Functional domain of the splicing factor Prp18"/>
    <property type="match status" value="1"/>
</dbReference>
<evidence type="ECO:0000313" key="11">
    <source>
        <dbReference type="Proteomes" id="UP001165289"/>
    </source>
</evidence>
<evidence type="ECO:0000256" key="5">
    <source>
        <dbReference type="ARBA" id="ARBA00022728"/>
    </source>
</evidence>
<protein>
    <recommendedName>
        <fullName evidence="3">Pre-mRNA-splicing factor 18</fullName>
    </recommendedName>
    <alternativeName>
        <fullName evidence="8">PRP18 homolog</fullName>
    </alternativeName>
</protein>
<keyword evidence="11" id="KW-1185">Reference proteome</keyword>
<dbReference type="GO" id="GO:0046540">
    <property type="term" value="C:U4/U6 x U5 tri-snRNP complex"/>
    <property type="evidence" value="ECO:0007669"/>
    <property type="project" value="TreeGrafter"/>
</dbReference>
<evidence type="ECO:0000256" key="1">
    <source>
        <dbReference type="ARBA" id="ARBA00004123"/>
    </source>
</evidence>